<evidence type="ECO:0000313" key="3">
    <source>
        <dbReference type="Proteomes" id="UP000271573"/>
    </source>
</evidence>
<dbReference type="Proteomes" id="UP000271573">
    <property type="component" value="Chromosome"/>
</dbReference>
<proteinExistence type="predicted"/>
<feature type="transmembrane region" description="Helical" evidence="1">
    <location>
        <begin position="37"/>
        <end position="57"/>
    </location>
</feature>
<dbReference type="EMBL" id="AP019307">
    <property type="protein sequence ID" value="BBH18465.1"/>
    <property type="molecule type" value="Genomic_DNA"/>
</dbReference>
<reference evidence="2 3" key="1">
    <citation type="submission" date="2018-11" db="EMBL/GenBank/DDBJ databases">
        <title>Complete genome sequence of Nocardioides baekrokdamisoli strain KCTC 39748.</title>
        <authorList>
            <person name="Kang S.W."/>
            <person name="Lee K.C."/>
            <person name="Kim K.K."/>
            <person name="Kim J.S."/>
            <person name="Kim D.S."/>
            <person name="Ko S.H."/>
            <person name="Yang S.H."/>
            <person name="Shin Y.K."/>
            <person name="Lee J.S."/>
        </authorList>
    </citation>
    <scope>NUCLEOTIDE SEQUENCE [LARGE SCALE GENOMIC DNA]</scope>
    <source>
        <strain evidence="2 3">KCTC 39748</strain>
    </source>
</reference>
<evidence type="ECO:0000313" key="2">
    <source>
        <dbReference type="EMBL" id="BBH18465.1"/>
    </source>
</evidence>
<keyword evidence="3" id="KW-1185">Reference proteome</keyword>
<keyword evidence="1" id="KW-0812">Transmembrane</keyword>
<protein>
    <submittedName>
        <fullName evidence="2">Uncharacterized protein</fullName>
    </submittedName>
</protein>
<sequence length="83" mass="8947">MTEALEDLAKLFKYLIFLGAVLVIGALAFFAEHPRPTGIVGGLAVEAGAWILIFGGVQGRRRCQQEMELHTARHTTGGPLNLS</sequence>
<dbReference type="RefSeq" id="WP_125569768.1">
    <property type="nucleotide sequence ID" value="NZ_AP019307.1"/>
</dbReference>
<accession>A0A3G9IQY5</accession>
<organism evidence="2 3">
    <name type="scientific">Nocardioides baekrokdamisoli</name>
    <dbReference type="NCBI Taxonomy" id="1804624"/>
    <lineage>
        <taxon>Bacteria</taxon>
        <taxon>Bacillati</taxon>
        <taxon>Actinomycetota</taxon>
        <taxon>Actinomycetes</taxon>
        <taxon>Propionibacteriales</taxon>
        <taxon>Nocardioidaceae</taxon>
        <taxon>Nocardioides</taxon>
    </lineage>
</organism>
<keyword evidence="1" id="KW-0472">Membrane</keyword>
<gene>
    <name evidence="2" type="ORF">Back2_27520</name>
</gene>
<dbReference type="AlphaFoldDB" id="A0A3G9IQY5"/>
<feature type="transmembrane region" description="Helical" evidence="1">
    <location>
        <begin position="12"/>
        <end position="31"/>
    </location>
</feature>
<evidence type="ECO:0000256" key="1">
    <source>
        <dbReference type="SAM" id="Phobius"/>
    </source>
</evidence>
<dbReference type="KEGG" id="nbe:Back2_27520"/>
<keyword evidence="1" id="KW-1133">Transmembrane helix</keyword>
<name>A0A3G9IQY5_9ACTN</name>